<proteinExistence type="predicted"/>
<dbReference type="EMBL" id="BQNB010014572">
    <property type="protein sequence ID" value="GJT29796.1"/>
    <property type="molecule type" value="Genomic_DNA"/>
</dbReference>
<organism evidence="1 2">
    <name type="scientific">Tanacetum coccineum</name>
    <dbReference type="NCBI Taxonomy" id="301880"/>
    <lineage>
        <taxon>Eukaryota</taxon>
        <taxon>Viridiplantae</taxon>
        <taxon>Streptophyta</taxon>
        <taxon>Embryophyta</taxon>
        <taxon>Tracheophyta</taxon>
        <taxon>Spermatophyta</taxon>
        <taxon>Magnoliopsida</taxon>
        <taxon>eudicotyledons</taxon>
        <taxon>Gunneridae</taxon>
        <taxon>Pentapetalae</taxon>
        <taxon>asterids</taxon>
        <taxon>campanulids</taxon>
        <taxon>Asterales</taxon>
        <taxon>Asteraceae</taxon>
        <taxon>Asteroideae</taxon>
        <taxon>Anthemideae</taxon>
        <taxon>Anthemidinae</taxon>
        <taxon>Tanacetum</taxon>
    </lineage>
</organism>
<protein>
    <submittedName>
        <fullName evidence="1">Uncharacterized protein</fullName>
    </submittedName>
</protein>
<evidence type="ECO:0000313" key="1">
    <source>
        <dbReference type="EMBL" id="GJT29796.1"/>
    </source>
</evidence>
<reference evidence="1" key="1">
    <citation type="journal article" date="2022" name="Int. J. Mol. Sci.">
        <title>Draft Genome of Tanacetum Coccineum: Genomic Comparison of Closely Related Tanacetum-Family Plants.</title>
        <authorList>
            <person name="Yamashiro T."/>
            <person name="Shiraishi A."/>
            <person name="Nakayama K."/>
            <person name="Satake H."/>
        </authorList>
    </citation>
    <scope>NUCLEOTIDE SEQUENCE</scope>
</reference>
<comment type="caution">
    <text evidence="1">The sequence shown here is derived from an EMBL/GenBank/DDBJ whole genome shotgun (WGS) entry which is preliminary data.</text>
</comment>
<evidence type="ECO:0000313" key="2">
    <source>
        <dbReference type="Proteomes" id="UP001151760"/>
    </source>
</evidence>
<reference evidence="1" key="2">
    <citation type="submission" date="2022-01" db="EMBL/GenBank/DDBJ databases">
        <authorList>
            <person name="Yamashiro T."/>
            <person name="Shiraishi A."/>
            <person name="Satake H."/>
            <person name="Nakayama K."/>
        </authorList>
    </citation>
    <scope>NUCLEOTIDE SEQUENCE</scope>
</reference>
<sequence length="160" mass="17419">MPISAGITTSVSYVSENGVSPLLDLIIVQCAHRTCESSPAYVQSSEEETVSRFSLHSFKLVCSLSNVLMDFQYGPLSIFSGAKFDSTRLTVRGVCALRQLSVGMAYFCWFKITTTVPVLVPGMCWLGFAQDVFSCADLSRVFEENALSLALLTLSGTVYS</sequence>
<gene>
    <name evidence="1" type="ORF">Tco_0910071</name>
</gene>
<accession>A0ABQ5CRU6</accession>
<dbReference type="Proteomes" id="UP001151760">
    <property type="component" value="Unassembled WGS sequence"/>
</dbReference>
<name>A0ABQ5CRU6_9ASTR</name>
<keyword evidence="2" id="KW-1185">Reference proteome</keyword>